<gene>
    <name evidence="1" type="ORF">BET10_16785</name>
</gene>
<organism evidence="1 2">
    <name type="scientific">Pseudoalteromonas amylolytica</name>
    <dbReference type="NCBI Taxonomy" id="1859457"/>
    <lineage>
        <taxon>Bacteria</taxon>
        <taxon>Pseudomonadati</taxon>
        <taxon>Pseudomonadota</taxon>
        <taxon>Gammaproteobacteria</taxon>
        <taxon>Alteromonadales</taxon>
        <taxon>Pseudoalteromonadaceae</taxon>
        <taxon>Pseudoalteromonas</taxon>
    </lineage>
</organism>
<accession>A0A1S1MT05</accession>
<dbReference type="AlphaFoldDB" id="A0A1S1MT05"/>
<dbReference type="Pfam" id="PF04351">
    <property type="entry name" value="PilP"/>
    <property type="match status" value="1"/>
</dbReference>
<protein>
    <submittedName>
        <fullName evidence="1">Pilus assembly protein PilP</fullName>
    </submittedName>
</protein>
<sequence>MTRYNIWSLLTLLLLVGCNDDIAEQKEFIDQIQASATPQVEPVPHMRDFTHFAYTAHNLRSPFVAPEPEVIESKMIQVQNCLHPDPDRARDPLEKYPIDTLSMKGTIATKNVTWALIKASDQGLYKIKRGQYMGLYHGEVINVQPGFIELLELIPDGSGCWKERLSRVEIREVQESDASEQ</sequence>
<keyword evidence="2" id="KW-1185">Reference proteome</keyword>
<proteinExistence type="predicted"/>
<dbReference type="OrthoDB" id="5296580at2"/>
<dbReference type="PIRSF" id="PIRSF016481">
    <property type="entry name" value="Pilus_assembly_PilP"/>
    <property type="match status" value="1"/>
</dbReference>
<dbReference type="InterPro" id="IPR007446">
    <property type="entry name" value="PilP"/>
</dbReference>
<dbReference type="Proteomes" id="UP000179786">
    <property type="component" value="Unassembled WGS sequence"/>
</dbReference>
<evidence type="ECO:0000313" key="2">
    <source>
        <dbReference type="Proteomes" id="UP000179786"/>
    </source>
</evidence>
<dbReference type="PROSITE" id="PS51257">
    <property type="entry name" value="PROKAR_LIPOPROTEIN"/>
    <property type="match status" value="1"/>
</dbReference>
<dbReference type="RefSeq" id="WP_070986399.1">
    <property type="nucleotide sequence ID" value="NZ_MKJU01000028.1"/>
</dbReference>
<reference evidence="1 2" key="1">
    <citation type="submission" date="2016-09" db="EMBL/GenBank/DDBJ databases">
        <title>Pseudoalteromonas amylolytica sp. nov., isolated from the surface seawater.</title>
        <authorList>
            <person name="Wu Y.-H."/>
            <person name="Cheng H."/>
            <person name="Jin X.-B."/>
            <person name="Wang C.-S."/>
            <person name="Xu X.-W."/>
        </authorList>
    </citation>
    <scope>NUCLEOTIDE SEQUENCE [LARGE SCALE GENOMIC DNA]</scope>
    <source>
        <strain evidence="1 2">JW1</strain>
    </source>
</reference>
<dbReference type="STRING" id="1859457.BET10_16785"/>
<evidence type="ECO:0000313" key="1">
    <source>
        <dbReference type="EMBL" id="OHU89771.1"/>
    </source>
</evidence>
<dbReference type="Gene3D" id="2.30.30.830">
    <property type="match status" value="1"/>
</dbReference>
<name>A0A1S1MT05_9GAMM</name>
<dbReference type="EMBL" id="MKJU01000028">
    <property type="protein sequence ID" value="OHU89771.1"/>
    <property type="molecule type" value="Genomic_DNA"/>
</dbReference>
<comment type="caution">
    <text evidence="1">The sequence shown here is derived from an EMBL/GenBank/DDBJ whole genome shotgun (WGS) entry which is preliminary data.</text>
</comment>